<feature type="transmembrane region" description="Helical" evidence="7">
    <location>
        <begin position="221"/>
        <end position="244"/>
    </location>
</feature>
<dbReference type="GO" id="GO:0055085">
    <property type="term" value="P:transmembrane transport"/>
    <property type="evidence" value="ECO:0007669"/>
    <property type="project" value="InterPro"/>
</dbReference>
<dbReference type="AlphaFoldDB" id="A0A9D1V9Z9"/>
<gene>
    <name evidence="9" type="ORF">H9862_01970</name>
</gene>
<dbReference type="EMBL" id="DXFQ01000032">
    <property type="protein sequence ID" value="HIX19353.1"/>
    <property type="molecule type" value="Genomic_DNA"/>
</dbReference>
<name>A0A9D1V9Z9_9BACT</name>
<feature type="transmembrane region" description="Helical" evidence="7">
    <location>
        <begin position="306"/>
        <end position="324"/>
    </location>
</feature>
<feature type="transmembrane region" description="Helical" evidence="7">
    <location>
        <begin position="256"/>
        <end position="279"/>
    </location>
</feature>
<comment type="subcellular location">
    <subcellularLocation>
        <location evidence="1 7">Cell membrane</location>
        <topology evidence="1 7">Multi-pass membrane protein</topology>
    </subcellularLocation>
</comment>
<evidence type="ECO:0000256" key="1">
    <source>
        <dbReference type="ARBA" id="ARBA00004651"/>
    </source>
</evidence>
<evidence type="ECO:0000256" key="6">
    <source>
        <dbReference type="ARBA" id="ARBA00023136"/>
    </source>
</evidence>
<evidence type="ECO:0000256" key="3">
    <source>
        <dbReference type="ARBA" id="ARBA00022475"/>
    </source>
</evidence>
<organism evidence="9 10">
    <name type="scientific">Candidatus Akkermansia intestinigallinarum</name>
    <dbReference type="NCBI Taxonomy" id="2838431"/>
    <lineage>
        <taxon>Bacteria</taxon>
        <taxon>Pseudomonadati</taxon>
        <taxon>Verrucomicrobiota</taxon>
        <taxon>Verrucomicrobiia</taxon>
        <taxon>Verrucomicrobiales</taxon>
        <taxon>Akkermansiaceae</taxon>
        <taxon>Akkermansia</taxon>
    </lineage>
</organism>
<dbReference type="CDD" id="cd06261">
    <property type="entry name" value="TM_PBP2"/>
    <property type="match status" value="1"/>
</dbReference>
<dbReference type="PROSITE" id="PS50928">
    <property type="entry name" value="ABC_TM1"/>
    <property type="match status" value="1"/>
</dbReference>
<dbReference type="PANTHER" id="PTHR30465:SF66">
    <property type="entry name" value="INNER MEMBRANE ABC TRANSPORTER PERMEASE PROTEIN YEJB"/>
    <property type="match status" value="1"/>
</dbReference>
<keyword evidence="6 7" id="KW-0472">Membrane</keyword>
<feature type="transmembrane region" description="Helical" evidence="7">
    <location>
        <begin position="410"/>
        <end position="436"/>
    </location>
</feature>
<feature type="domain" description="ABC transmembrane type-1" evidence="8">
    <location>
        <begin position="217"/>
        <end position="433"/>
    </location>
</feature>
<evidence type="ECO:0000256" key="5">
    <source>
        <dbReference type="ARBA" id="ARBA00022989"/>
    </source>
</evidence>
<keyword evidence="5 7" id="KW-1133">Transmembrane helix</keyword>
<keyword evidence="3" id="KW-1003">Cell membrane</keyword>
<proteinExistence type="inferred from homology"/>
<evidence type="ECO:0000313" key="10">
    <source>
        <dbReference type="Proteomes" id="UP000823964"/>
    </source>
</evidence>
<dbReference type="InterPro" id="IPR000515">
    <property type="entry name" value="MetI-like"/>
</dbReference>
<reference evidence="9" key="1">
    <citation type="journal article" date="2021" name="PeerJ">
        <title>Extensive microbial diversity within the chicken gut microbiome revealed by metagenomics and culture.</title>
        <authorList>
            <person name="Gilroy R."/>
            <person name="Ravi A."/>
            <person name="Getino M."/>
            <person name="Pursley I."/>
            <person name="Horton D.L."/>
            <person name="Alikhan N.F."/>
            <person name="Baker D."/>
            <person name="Gharbi K."/>
            <person name="Hall N."/>
            <person name="Watson M."/>
            <person name="Adriaenssens E.M."/>
            <person name="Foster-Nyarko E."/>
            <person name="Jarju S."/>
            <person name="Secka A."/>
            <person name="Antonio M."/>
            <person name="Oren A."/>
            <person name="Chaudhuri R.R."/>
            <person name="La Ragione R."/>
            <person name="Hildebrand F."/>
            <person name="Pallen M.J."/>
        </authorList>
    </citation>
    <scope>NUCLEOTIDE SEQUENCE</scope>
    <source>
        <strain evidence="9">14975</strain>
    </source>
</reference>
<evidence type="ECO:0000256" key="4">
    <source>
        <dbReference type="ARBA" id="ARBA00022692"/>
    </source>
</evidence>
<accession>A0A9D1V9Z9</accession>
<dbReference type="SUPFAM" id="SSF161098">
    <property type="entry name" value="MetI-like"/>
    <property type="match status" value="1"/>
</dbReference>
<dbReference type="Pfam" id="PF00528">
    <property type="entry name" value="BPD_transp_1"/>
    <property type="match status" value="1"/>
</dbReference>
<comment type="similarity">
    <text evidence="7">Belongs to the binding-protein-dependent transport system permease family.</text>
</comment>
<feature type="transmembrane region" description="Helical" evidence="7">
    <location>
        <begin position="364"/>
        <end position="390"/>
    </location>
</feature>
<evidence type="ECO:0000259" key="8">
    <source>
        <dbReference type="PROSITE" id="PS50928"/>
    </source>
</evidence>
<evidence type="ECO:0000256" key="2">
    <source>
        <dbReference type="ARBA" id="ARBA00022448"/>
    </source>
</evidence>
<dbReference type="PANTHER" id="PTHR30465">
    <property type="entry name" value="INNER MEMBRANE ABC TRANSPORTER"/>
    <property type="match status" value="1"/>
</dbReference>
<dbReference type="Proteomes" id="UP000823964">
    <property type="component" value="Unassembled WGS sequence"/>
</dbReference>
<keyword evidence="4 7" id="KW-0812">Transmembrane</keyword>
<dbReference type="GO" id="GO:0005886">
    <property type="term" value="C:plasma membrane"/>
    <property type="evidence" value="ECO:0007669"/>
    <property type="project" value="UniProtKB-SubCell"/>
</dbReference>
<comment type="caution">
    <text evidence="9">The sequence shown here is derived from an EMBL/GenBank/DDBJ whole genome shotgun (WGS) entry which is preliminary data.</text>
</comment>
<dbReference type="Gene3D" id="1.10.3720.10">
    <property type="entry name" value="MetI-like"/>
    <property type="match status" value="1"/>
</dbReference>
<keyword evidence="2 7" id="KW-0813">Transport</keyword>
<protein>
    <submittedName>
        <fullName evidence="9">ABC transporter permease</fullName>
    </submittedName>
</protein>
<dbReference type="InterPro" id="IPR035906">
    <property type="entry name" value="MetI-like_sf"/>
</dbReference>
<evidence type="ECO:0000256" key="7">
    <source>
        <dbReference type="RuleBase" id="RU363032"/>
    </source>
</evidence>
<reference evidence="9" key="2">
    <citation type="submission" date="2021-04" db="EMBL/GenBank/DDBJ databases">
        <authorList>
            <person name="Gilroy R."/>
        </authorList>
    </citation>
    <scope>NUCLEOTIDE SEQUENCE</scope>
    <source>
        <strain evidence="9">14975</strain>
    </source>
</reference>
<evidence type="ECO:0000313" key="9">
    <source>
        <dbReference type="EMBL" id="HIX19353.1"/>
    </source>
</evidence>
<dbReference type="GO" id="GO:0042884">
    <property type="term" value="P:microcin transport"/>
    <property type="evidence" value="ECO:0007669"/>
    <property type="project" value="TreeGrafter"/>
</dbReference>
<sequence length="443" mass="49716">MRRYLLRRLMLIPLTLLGITFVVFCLSRMVPGGPVERMLQEQAMGSLSGDKASNAPASAALTEDDMERLEDLFNLREPMWRAYLQWLGLMPRKIALTRAELPEQGGEASLTLLRSSGEATLLKVSRREDEVVLPGEEWIEEEGWCFELESPRDRAWRWAQRNRVQDEAAIAMRERSPECRRWRVAAYREAFDGLLQGNLGRSYKYNEPVTAMMAEYLPVSLYLGALAAILTYAVSVPLGILKALTHKRLTDSITSVLIFVGYAVPGFALGALALVYLGARLEWFPLYGLTSPDFDRMGLWDQAKDLFMHTVLPLSCYVVSSFAVTTMMMKNSLMEQISADYVRTAVSKGVPFRRAVLRHAFRNAFIPIASTLGSVVATMVCGSVLIERVFDIQGFGLLSYRALMDKDYSLIMGTLLVSSTLIIIGNLLSDLLVALVDPRIRFD</sequence>